<evidence type="ECO:0000313" key="2">
    <source>
        <dbReference type="Proteomes" id="UP000663814"/>
    </source>
</evidence>
<dbReference type="EMBL" id="JAERPS020000001">
    <property type="protein sequence ID" value="MBZ9610517.1"/>
    <property type="molecule type" value="Genomic_DNA"/>
</dbReference>
<reference evidence="1 2" key="1">
    <citation type="submission" date="2021-08" db="EMBL/GenBank/DDBJ databases">
        <title>Rheinheimera aquimaris sp. nov., isolated from seawater of the East Sea in Korea.</title>
        <authorList>
            <person name="Kim K.H."/>
            <person name="Wenting R."/>
            <person name="Kim K.R."/>
            <person name="Jeon C.O."/>
        </authorList>
    </citation>
    <scope>NUCLEOTIDE SEQUENCE [LARGE SCALE GENOMIC DNA]</scope>
    <source>
        <strain evidence="1 2">MA-13</strain>
    </source>
</reference>
<keyword evidence="2" id="KW-1185">Reference proteome</keyword>
<comment type="caution">
    <text evidence="1">The sequence shown here is derived from an EMBL/GenBank/DDBJ whole genome shotgun (WGS) entry which is preliminary data.</text>
</comment>
<dbReference type="Proteomes" id="UP000663814">
    <property type="component" value="Unassembled WGS sequence"/>
</dbReference>
<evidence type="ECO:0000313" key="1">
    <source>
        <dbReference type="EMBL" id="MBZ9610517.1"/>
    </source>
</evidence>
<organism evidence="1 2">
    <name type="scientific">Rheinheimera maricola</name>
    <dbReference type="NCBI Taxonomy" id="2793282"/>
    <lineage>
        <taxon>Bacteria</taxon>
        <taxon>Pseudomonadati</taxon>
        <taxon>Pseudomonadota</taxon>
        <taxon>Gammaproteobacteria</taxon>
        <taxon>Chromatiales</taxon>
        <taxon>Chromatiaceae</taxon>
        <taxon>Rheinheimera</taxon>
    </lineage>
</organism>
<evidence type="ECO:0008006" key="3">
    <source>
        <dbReference type="Google" id="ProtNLM"/>
    </source>
</evidence>
<accession>A0ABS7X7D3</accession>
<gene>
    <name evidence="1" type="ORF">I4W93_002790</name>
</gene>
<dbReference type="RefSeq" id="WP_205309950.1">
    <property type="nucleotide sequence ID" value="NZ_JAERPS020000001.1"/>
</dbReference>
<protein>
    <recommendedName>
        <fullName evidence="3">Transposase</fullName>
    </recommendedName>
</protein>
<proteinExistence type="predicted"/>
<sequence length="46" mass="5369">MQSALLPSLFRNQELKRKQSALEHRLKFMLNAESLYNKINHDNALG</sequence>
<name>A0ABS7X7D3_9GAMM</name>